<proteinExistence type="inferred from homology"/>
<keyword evidence="8" id="KW-0520">NAD</keyword>
<sequence>MANRYSFEFFPPKTEVGRAKLKDTRSQLAALNPEFFSVTYGAGGSTRDNTRDIVLETKKAGLSVAPHLSFGGDEESEILTLLNDYKAAGIDRIVALRGDIPSGMGATRQVYAKELVEFIRKHTGDHFQLEVAAYPETHPDAKSHQADIQFLKAKLDAGANSAITQYFFNADAYFYFLEDCEKAGIDKPIYPGIMPITNFSNLARFSRNCGAEIPRWLAQKLEGYGDDQQSIIEFGAEFVSELCHILMEGGAPGIHFYSMNQVEPIKSIAEAVMSSHPAG</sequence>
<comment type="cofactor">
    <cofactor evidence="1 12">
        <name>FAD</name>
        <dbReference type="ChEBI" id="CHEBI:57692"/>
    </cofactor>
</comment>
<organism evidence="13 14">
    <name type="scientific">Zhongshania aliphaticivorans</name>
    <dbReference type="NCBI Taxonomy" id="1470434"/>
    <lineage>
        <taxon>Bacteria</taxon>
        <taxon>Pseudomonadati</taxon>
        <taxon>Pseudomonadota</taxon>
        <taxon>Gammaproteobacteria</taxon>
        <taxon>Cellvibrionales</taxon>
        <taxon>Spongiibacteraceae</taxon>
        <taxon>Zhongshania</taxon>
    </lineage>
</organism>
<gene>
    <name evidence="13" type="ORF">AZF00_01305</name>
</gene>
<dbReference type="EC" id="1.5.1.54" evidence="12"/>
<dbReference type="Gene3D" id="3.20.20.220">
    <property type="match status" value="1"/>
</dbReference>
<evidence type="ECO:0000256" key="2">
    <source>
        <dbReference type="ARBA" id="ARBA00004777"/>
    </source>
</evidence>
<keyword evidence="9" id="KW-0486">Methionine biosynthesis</keyword>
<evidence type="ECO:0000256" key="5">
    <source>
        <dbReference type="ARBA" id="ARBA00022630"/>
    </source>
</evidence>
<evidence type="ECO:0000313" key="13">
    <source>
        <dbReference type="EMBL" id="AMO67021.1"/>
    </source>
</evidence>
<name>A0A127M1C1_9GAMM</name>
<dbReference type="GO" id="GO:0009086">
    <property type="term" value="P:methionine biosynthetic process"/>
    <property type="evidence" value="ECO:0007669"/>
    <property type="project" value="UniProtKB-KW"/>
</dbReference>
<dbReference type="GO" id="GO:0005829">
    <property type="term" value="C:cytosol"/>
    <property type="evidence" value="ECO:0007669"/>
    <property type="project" value="InterPro"/>
</dbReference>
<evidence type="ECO:0000256" key="7">
    <source>
        <dbReference type="ARBA" id="ARBA00023002"/>
    </source>
</evidence>
<dbReference type="RefSeq" id="WP_008246748.1">
    <property type="nucleotide sequence ID" value="NZ_CP014544.1"/>
</dbReference>
<evidence type="ECO:0000256" key="8">
    <source>
        <dbReference type="ARBA" id="ARBA00023027"/>
    </source>
</evidence>
<evidence type="ECO:0000256" key="4">
    <source>
        <dbReference type="ARBA" id="ARBA00022605"/>
    </source>
</evidence>
<dbReference type="Proteomes" id="UP000074119">
    <property type="component" value="Chromosome"/>
</dbReference>
<dbReference type="SUPFAM" id="SSF51730">
    <property type="entry name" value="FAD-linked oxidoreductase"/>
    <property type="match status" value="1"/>
</dbReference>
<evidence type="ECO:0000313" key="14">
    <source>
        <dbReference type="Proteomes" id="UP000074119"/>
    </source>
</evidence>
<evidence type="ECO:0000256" key="1">
    <source>
        <dbReference type="ARBA" id="ARBA00001974"/>
    </source>
</evidence>
<dbReference type="InterPro" id="IPR029041">
    <property type="entry name" value="FAD-linked_oxidoreductase-like"/>
</dbReference>
<evidence type="ECO:0000256" key="12">
    <source>
        <dbReference type="RuleBase" id="RU003862"/>
    </source>
</evidence>
<comment type="catalytic activity">
    <reaction evidence="11">
        <text>(6S)-5-methyl-5,6,7,8-tetrahydrofolate + NAD(+) = (6R)-5,10-methylene-5,6,7,8-tetrahydrofolate + NADH + H(+)</text>
        <dbReference type="Rhea" id="RHEA:19821"/>
        <dbReference type="ChEBI" id="CHEBI:15378"/>
        <dbReference type="ChEBI" id="CHEBI:15636"/>
        <dbReference type="ChEBI" id="CHEBI:18608"/>
        <dbReference type="ChEBI" id="CHEBI:57540"/>
        <dbReference type="ChEBI" id="CHEBI:57945"/>
        <dbReference type="EC" id="1.5.1.54"/>
    </reaction>
    <physiologicalReaction direction="right-to-left" evidence="11">
        <dbReference type="Rhea" id="RHEA:19823"/>
    </physiologicalReaction>
</comment>
<dbReference type="EMBL" id="CP014544">
    <property type="protein sequence ID" value="AMO67021.1"/>
    <property type="molecule type" value="Genomic_DNA"/>
</dbReference>
<dbReference type="STRING" id="1470434.AZF00_01305"/>
<dbReference type="UniPathway" id="UPA00193"/>
<dbReference type="GO" id="GO:0071949">
    <property type="term" value="F:FAD binding"/>
    <property type="evidence" value="ECO:0007669"/>
    <property type="project" value="TreeGrafter"/>
</dbReference>
<comment type="pathway">
    <text evidence="2 12">One-carbon metabolism; tetrahydrofolate interconversion.</text>
</comment>
<keyword evidence="6 12" id="KW-0274">FAD</keyword>
<reference evidence="13 14" key="1">
    <citation type="submission" date="2015-12" db="EMBL/GenBank/DDBJ databases">
        <authorList>
            <person name="Shamseldin A."/>
            <person name="Moawad H."/>
            <person name="Abd El-Rahim W.M."/>
            <person name="Sadowsky M.J."/>
        </authorList>
    </citation>
    <scope>NUCLEOTIDE SEQUENCE [LARGE SCALE GENOMIC DNA]</scope>
    <source>
        <strain evidence="13 14">SM2</strain>
    </source>
</reference>
<dbReference type="CDD" id="cd00537">
    <property type="entry name" value="MTHFR"/>
    <property type="match status" value="1"/>
</dbReference>
<keyword evidence="4" id="KW-0028">Amino-acid biosynthesis</keyword>
<evidence type="ECO:0000256" key="10">
    <source>
        <dbReference type="ARBA" id="ARBA00034478"/>
    </source>
</evidence>
<evidence type="ECO:0000256" key="3">
    <source>
        <dbReference type="ARBA" id="ARBA00006743"/>
    </source>
</evidence>
<dbReference type="PANTHER" id="PTHR45754:SF3">
    <property type="entry name" value="METHYLENETETRAHYDROFOLATE REDUCTASE (NADPH)"/>
    <property type="match status" value="1"/>
</dbReference>
<dbReference type="AlphaFoldDB" id="A0A127M1C1"/>
<dbReference type="PANTHER" id="PTHR45754">
    <property type="entry name" value="METHYLENETETRAHYDROFOLATE REDUCTASE"/>
    <property type="match status" value="1"/>
</dbReference>
<dbReference type="KEGG" id="zal:AZF00_01305"/>
<accession>A0A127M1C1</accession>
<evidence type="ECO:0000256" key="6">
    <source>
        <dbReference type="ARBA" id="ARBA00022827"/>
    </source>
</evidence>
<keyword evidence="5 12" id="KW-0285">Flavoprotein</keyword>
<dbReference type="NCBIfam" id="TIGR00676">
    <property type="entry name" value="fadh2"/>
    <property type="match status" value="1"/>
</dbReference>
<dbReference type="GO" id="GO:0106312">
    <property type="term" value="F:methylenetetrahydrofolate reductase (NADH) activity"/>
    <property type="evidence" value="ECO:0007669"/>
    <property type="project" value="UniProtKB-EC"/>
</dbReference>
<keyword evidence="7 12" id="KW-0560">Oxidoreductase</keyword>
<dbReference type="InterPro" id="IPR004620">
    <property type="entry name" value="MTHF_reductase_bac"/>
</dbReference>
<comment type="pathway">
    <text evidence="10">Amino-acid biosynthesis; L-methionine biosynthesis via de novo pathway.</text>
</comment>
<comment type="similarity">
    <text evidence="3 12">Belongs to the methylenetetrahydrofolate reductase family.</text>
</comment>
<dbReference type="GO" id="GO:0035999">
    <property type="term" value="P:tetrahydrofolate interconversion"/>
    <property type="evidence" value="ECO:0007669"/>
    <property type="project" value="UniProtKB-UniPathway"/>
</dbReference>
<evidence type="ECO:0000256" key="9">
    <source>
        <dbReference type="ARBA" id="ARBA00023167"/>
    </source>
</evidence>
<dbReference type="Pfam" id="PF02219">
    <property type="entry name" value="MTHFR"/>
    <property type="match status" value="1"/>
</dbReference>
<protein>
    <recommendedName>
        <fullName evidence="12">Methylenetetrahydrofolate reductase</fullName>
        <ecNumber evidence="12">1.5.1.54</ecNumber>
    </recommendedName>
</protein>
<evidence type="ECO:0000256" key="11">
    <source>
        <dbReference type="ARBA" id="ARBA00048628"/>
    </source>
</evidence>
<dbReference type="InterPro" id="IPR003171">
    <property type="entry name" value="Mehydrof_redctse-like"/>
</dbReference>